<dbReference type="InterPro" id="IPR002491">
    <property type="entry name" value="ABC_transptr_periplasmic_BD"/>
</dbReference>
<keyword evidence="4" id="KW-1185">Reference proteome</keyword>
<feature type="signal peptide" evidence="1">
    <location>
        <begin position="1"/>
        <end position="25"/>
    </location>
</feature>
<accession>A0A323UZH8</accession>
<feature type="domain" description="Fe/B12 periplasmic-binding" evidence="2">
    <location>
        <begin position="29"/>
        <end position="276"/>
    </location>
</feature>
<dbReference type="InterPro" id="IPR050902">
    <property type="entry name" value="ABC_Transporter_SBP"/>
</dbReference>
<organism evidence="3 4">
    <name type="scientific">Parazoarcus communis SWub3 = DSM 12120</name>
    <dbReference type="NCBI Taxonomy" id="1121029"/>
    <lineage>
        <taxon>Bacteria</taxon>
        <taxon>Pseudomonadati</taxon>
        <taxon>Pseudomonadota</taxon>
        <taxon>Betaproteobacteria</taxon>
        <taxon>Rhodocyclales</taxon>
        <taxon>Zoogloeaceae</taxon>
        <taxon>Parazoarcus</taxon>
    </lineage>
</organism>
<dbReference type="EMBL" id="QKOE01000004">
    <property type="protein sequence ID" value="PZA17120.1"/>
    <property type="molecule type" value="Genomic_DNA"/>
</dbReference>
<dbReference type="GO" id="GO:0071281">
    <property type="term" value="P:cellular response to iron ion"/>
    <property type="evidence" value="ECO:0007669"/>
    <property type="project" value="TreeGrafter"/>
</dbReference>
<evidence type="ECO:0000259" key="2">
    <source>
        <dbReference type="PROSITE" id="PS50983"/>
    </source>
</evidence>
<evidence type="ECO:0000313" key="3">
    <source>
        <dbReference type="EMBL" id="PZA17120.1"/>
    </source>
</evidence>
<dbReference type="PROSITE" id="PS50983">
    <property type="entry name" value="FE_B12_PBP"/>
    <property type="match status" value="1"/>
</dbReference>
<evidence type="ECO:0000256" key="1">
    <source>
        <dbReference type="SAM" id="SignalP"/>
    </source>
</evidence>
<dbReference type="Pfam" id="PF01497">
    <property type="entry name" value="Peripla_BP_2"/>
    <property type="match status" value="1"/>
</dbReference>
<gene>
    <name evidence="3" type="ORF">DNK49_07730</name>
</gene>
<dbReference type="PANTHER" id="PTHR30535:SF34">
    <property type="entry name" value="MOLYBDATE-BINDING PROTEIN MOLA"/>
    <property type="match status" value="1"/>
</dbReference>
<dbReference type="PANTHER" id="PTHR30535">
    <property type="entry name" value="VITAMIN B12-BINDING PROTEIN"/>
    <property type="match status" value="1"/>
</dbReference>
<sequence>MRRLNAMWRLSAGLCLGLLISTASAAPQRIVSLNLCTDQILLQLVERERIVALSFLSQDPFSMAMHDAARGLPTARGNAEEVLALAPDLVLVGTYTTRHTTALLRRFGIPVLAVPGARSFDEVAHEIRIVAEAVGEQARGEQVIDAFETRLAQLKATHHEPRPVTTQFVSGGYSAGSGTLYDDIFSAAGHLNGAARSGLAGYGPLPLEKLVEHGPANLVGSDRRQGGPTLGNRLLRHPAIAGMGARELVLPARQTICGGPWNLDAAEQLRVRGARP</sequence>
<feature type="chain" id="PRO_5016459370" evidence="1">
    <location>
        <begin position="26"/>
        <end position="276"/>
    </location>
</feature>
<reference evidence="3 4" key="1">
    <citation type="submission" date="2018-06" db="EMBL/GenBank/DDBJ databases">
        <title>Azoarcus communis strain SWub3 genome.</title>
        <authorList>
            <person name="Zorraquino Salvo V."/>
            <person name="Toubiana D."/>
            <person name="Blumwald E."/>
        </authorList>
    </citation>
    <scope>NUCLEOTIDE SEQUENCE [LARGE SCALE GENOMIC DNA]</scope>
    <source>
        <strain evidence="3 4">SWub3</strain>
    </source>
</reference>
<comment type="caution">
    <text evidence="3">The sequence shown here is derived from an EMBL/GenBank/DDBJ whole genome shotgun (WGS) entry which is preliminary data.</text>
</comment>
<dbReference type="Gene3D" id="3.40.50.1980">
    <property type="entry name" value="Nitrogenase molybdenum iron protein domain"/>
    <property type="match status" value="2"/>
</dbReference>
<proteinExistence type="predicted"/>
<dbReference type="RefSeq" id="WP_110523765.1">
    <property type="nucleotide sequence ID" value="NZ_QKOE01000004.1"/>
</dbReference>
<protein>
    <submittedName>
        <fullName evidence="3">ABC transporter substrate-binding protein</fullName>
    </submittedName>
</protein>
<dbReference type="SUPFAM" id="SSF53807">
    <property type="entry name" value="Helical backbone' metal receptor"/>
    <property type="match status" value="1"/>
</dbReference>
<keyword evidence="1" id="KW-0732">Signal</keyword>
<dbReference type="OrthoDB" id="6823185at2"/>
<dbReference type="Proteomes" id="UP000248259">
    <property type="component" value="Unassembled WGS sequence"/>
</dbReference>
<dbReference type="AlphaFoldDB" id="A0A323UZH8"/>
<name>A0A323UZH8_9RHOO</name>
<evidence type="ECO:0000313" key="4">
    <source>
        <dbReference type="Proteomes" id="UP000248259"/>
    </source>
</evidence>